<gene>
    <name evidence="1" type="ORF">N7496_007225</name>
</gene>
<dbReference type="GeneID" id="81439333"/>
<reference evidence="1" key="2">
    <citation type="journal article" date="2023" name="IMA Fungus">
        <title>Comparative genomic study of the Penicillium genus elucidates a diverse pangenome and 15 lateral gene transfer events.</title>
        <authorList>
            <person name="Petersen C."/>
            <person name="Sorensen T."/>
            <person name="Nielsen M.R."/>
            <person name="Sondergaard T.E."/>
            <person name="Sorensen J.L."/>
            <person name="Fitzpatrick D.A."/>
            <person name="Frisvad J.C."/>
            <person name="Nielsen K.L."/>
        </authorList>
    </citation>
    <scope>NUCLEOTIDE SEQUENCE</scope>
    <source>
        <strain evidence="1">IBT 29864</strain>
    </source>
</reference>
<dbReference type="EMBL" id="JAPZBS010000005">
    <property type="protein sequence ID" value="KAJ5371133.1"/>
    <property type="molecule type" value="Genomic_DNA"/>
</dbReference>
<keyword evidence="2" id="KW-1185">Reference proteome</keyword>
<accession>A0A9W9S317</accession>
<dbReference type="AlphaFoldDB" id="A0A9W9S317"/>
<evidence type="ECO:0000313" key="1">
    <source>
        <dbReference type="EMBL" id="KAJ5371133.1"/>
    </source>
</evidence>
<evidence type="ECO:0000313" key="2">
    <source>
        <dbReference type="Proteomes" id="UP001147782"/>
    </source>
</evidence>
<keyword evidence="1" id="KW-0378">Hydrolase</keyword>
<reference evidence="1" key="1">
    <citation type="submission" date="2022-11" db="EMBL/GenBank/DDBJ databases">
        <authorList>
            <person name="Petersen C."/>
        </authorList>
    </citation>
    <scope>NUCLEOTIDE SEQUENCE</scope>
    <source>
        <strain evidence="1">IBT 29864</strain>
    </source>
</reference>
<dbReference type="RefSeq" id="XP_056555567.1">
    <property type="nucleotide sequence ID" value="XM_056700154.1"/>
</dbReference>
<protein>
    <submittedName>
        <fullName evidence="1">Glycoside hydrolase family 43</fullName>
    </submittedName>
</protein>
<sequence>MVIGINGNDNALTFTGVERTGKPQWVSFWYENIDDSSFGNNPGGSPDRKGSDWDIKRISSVTVNGDTSNVQSLYQHDTNKGTVLSTPLKLTLKKGKNNTIKIGGLSNGFGTQGASMAKIVVYPSES</sequence>
<name>A0A9W9S317_9EURO</name>
<dbReference type="GO" id="GO:0016787">
    <property type="term" value="F:hydrolase activity"/>
    <property type="evidence" value="ECO:0007669"/>
    <property type="project" value="UniProtKB-KW"/>
</dbReference>
<proteinExistence type="predicted"/>
<dbReference type="OrthoDB" id="3426327at2759"/>
<organism evidence="1 2">
    <name type="scientific">Penicillium cataractarum</name>
    <dbReference type="NCBI Taxonomy" id="2100454"/>
    <lineage>
        <taxon>Eukaryota</taxon>
        <taxon>Fungi</taxon>
        <taxon>Dikarya</taxon>
        <taxon>Ascomycota</taxon>
        <taxon>Pezizomycotina</taxon>
        <taxon>Eurotiomycetes</taxon>
        <taxon>Eurotiomycetidae</taxon>
        <taxon>Eurotiales</taxon>
        <taxon>Aspergillaceae</taxon>
        <taxon>Penicillium</taxon>
    </lineage>
</organism>
<dbReference type="Proteomes" id="UP001147782">
    <property type="component" value="Unassembled WGS sequence"/>
</dbReference>
<dbReference type="Gene3D" id="2.60.120.260">
    <property type="entry name" value="Galactose-binding domain-like"/>
    <property type="match status" value="1"/>
</dbReference>
<comment type="caution">
    <text evidence="1">The sequence shown here is derived from an EMBL/GenBank/DDBJ whole genome shotgun (WGS) entry which is preliminary data.</text>
</comment>